<sequence>MKIGKPLLAAIAAALAVTLLFTWLPHASWQQGDKRGDVAVFRVSSAVRLTNSNLVDVLVAVKLNERLEKAEWSNGILSLDMRVDPISGRPSLWFEDVEKLVRVSFLQLENVKRVLIRMVEKQQDDAVLLAAVDVRKTDEWLISEMQHLSSADPVHDEQWRKRLRVSFTSAWEKRFGPAVGYSVKPSFILQSE</sequence>
<organism evidence="1 2">
    <name type="scientific">Paenibacillus endophyticus</name>
    <dbReference type="NCBI Taxonomy" id="1294268"/>
    <lineage>
        <taxon>Bacteria</taxon>
        <taxon>Bacillati</taxon>
        <taxon>Bacillota</taxon>
        <taxon>Bacilli</taxon>
        <taxon>Bacillales</taxon>
        <taxon>Paenibacillaceae</taxon>
        <taxon>Paenibacillus</taxon>
    </lineage>
</organism>
<dbReference type="EMBL" id="JACHXW010000016">
    <property type="protein sequence ID" value="MBB3154393.1"/>
    <property type="molecule type" value="Genomic_DNA"/>
</dbReference>
<comment type="caution">
    <text evidence="1">The sequence shown here is derived from an EMBL/GenBank/DDBJ whole genome shotgun (WGS) entry which is preliminary data.</text>
</comment>
<name>A0A7W5CB04_9BACL</name>
<dbReference type="RefSeq" id="WP_183567772.1">
    <property type="nucleotide sequence ID" value="NZ_CBCSLB010000025.1"/>
</dbReference>
<proteinExistence type="predicted"/>
<keyword evidence="2" id="KW-1185">Reference proteome</keyword>
<evidence type="ECO:0000313" key="1">
    <source>
        <dbReference type="EMBL" id="MBB3154393.1"/>
    </source>
</evidence>
<evidence type="ECO:0000313" key="2">
    <source>
        <dbReference type="Proteomes" id="UP000518605"/>
    </source>
</evidence>
<protein>
    <recommendedName>
        <fullName evidence="3">DUF4390 domain-containing protein</fullName>
    </recommendedName>
</protein>
<dbReference type="AlphaFoldDB" id="A0A7W5CB04"/>
<evidence type="ECO:0008006" key="3">
    <source>
        <dbReference type="Google" id="ProtNLM"/>
    </source>
</evidence>
<gene>
    <name evidence="1" type="ORF">FHS16_004475</name>
</gene>
<reference evidence="1 2" key="1">
    <citation type="submission" date="2020-08" db="EMBL/GenBank/DDBJ databases">
        <title>Genomic Encyclopedia of Type Strains, Phase III (KMG-III): the genomes of soil and plant-associated and newly described type strains.</title>
        <authorList>
            <person name="Whitman W."/>
        </authorList>
    </citation>
    <scope>NUCLEOTIDE SEQUENCE [LARGE SCALE GENOMIC DNA]</scope>
    <source>
        <strain evidence="1 2">CECT 8234</strain>
    </source>
</reference>
<dbReference type="Proteomes" id="UP000518605">
    <property type="component" value="Unassembled WGS sequence"/>
</dbReference>
<accession>A0A7W5CB04</accession>